<gene>
    <name evidence="5" type="ORF">FD27_GL000457</name>
</gene>
<dbReference type="CDD" id="cd01392">
    <property type="entry name" value="HTH_LacI"/>
    <property type="match status" value="1"/>
</dbReference>
<proteinExistence type="predicted"/>
<dbReference type="GO" id="GO:0003700">
    <property type="term" value="F:DNA-binding transcription factor activity"/>
    <property type="evidence" value="ECO:0007669"/>
    <property type="project" value="TreeGrafter"/>
</dbReference>
<dbReference type="CDD" id="cd01544">
    <property type="entry name" value="PBP1_GalR"/>
    <property type="match status" value="1"/>
</dbReference>
<protein>
    <submittedName>
        <fullName evidence="5">Galactose operon repressor</fullName>
    </submittedName>
</protein>
<dbReference type="InterPro" id="IPR010982">
    <property type="entry name" value="Lambda_DNA-bd_dom_sf"/>
</dbReference>
<sequence>MKEVSLMAATLRDIAKQAGVSIATVSRILNNDATLSVNENTRQRVLATAEDLNYTKHKRTRTDQVQRVAIVQWYSLTQELDDLYYMAIRMEIERAAQQKGISTVPIYQNDLEKIPSNVTGIIAIGKFSNSQVQKLRLVTNNIVFVDYDSLSAGYDCLVPDFENAVHSVVNEFLSEGIEDIGMLAGTETTTDNEIVPDLRLQYFEHDLKKRGIFHPEYIFTGDYSSMSGYNAMKKAIADLGDRLPHGIFIANDPMAVGALKAVQEAKIAIPDRLALISFNDTALVKYVYPSMSAVHVGTDEMARAAVEVMAKRLAHPASDPFKTVVGTHLIKRQTTK</sequence>
<dbReference type="PROSITE" id="PS50932">
    <property type="entry name" value="HTH_LACI_2"/>
    <property type="match status" value="1"/>
</dbReference>
<dbReference type="STRING" id="1423746.FD27_GL000457"/>
<dbReference type="EMBL" id="AZER01000014">
    <property type="protein sequence ID" value="KRL27717.1"/>
    <property type="molecule type" value="Genomic_DNA"/>
</dbReference>
<dbReference type="PROSITE" id="PS00356">
    <property type="entry name" value="HTH_LACI_1"/>
    <property type="match status" value="1"/>
</dbReference>
<dbReference type="PANTHER" id="PTHR30146">
    <property type="entry name" value="LACI-RELATED TRANSCRIPTIONAL REPRESSOR"/>
    <property type="match status" value="1"/>
</dbReference>
<evidence type="ECO:0000256" key="3">
    <source>
        <dbReference type="ARBA" id="ARBA00023163"/>
    </source>
</evidence>
<dbReference type="PATRIC" id="fig|1423746.3.peg.465"/>
<evidence type="ECO:0000313" key="5">
    <source>
        <dbReference type="EMBL" id="KRL27717.1"/>
    </source>
</evidence>
<dbReference type="SMART" id="SM00354">
    <property type="entry name" value="HTH_LACI"/>
    <property type="match status" value="1"/>
</dbReference>
<dbReference type="AlphaFoldDB" id="A0A0R1PCL9"/>
<keyword evidence="2" id="KW-0238">DNA-binding</keyword>
<evidence type="ECO:0000313" key="6">
    <source>
        <dbReference type="Proteomes" id="UP000051445"/>
    </source>
</evidence>
<dbReference type="Gene3D" id="3.40.50.2300">
    <property type="match status" value="2"/>
</dbReference>
<dbReference type="PANTHER" id="PTHR30146:SF149">
    <property type="entry name" value="HTH-TYPE TRANSCRIPTIONAL REGULATOR EBGR"/>
    <property type="match status" value="1"/>
</dbReference>
<dbReference type="Pfam" id="PF13377">
    <property type="entry name" value="Peripla_BP_3"/>
    <property type="match status" value="1"/>
</dbReference>
<feature type="domain" description="HTH lacI-type" evidence="4">
    <location>
        <begin position="9"/>
        <end position="65"/>
    </location>
</feature>
<evidence type="ECO:0000256" key="2">
    <source>
        <dbReference type="ARBA" id="ARBA00023125"/>
    </source>
</evidence>
<evidence type="ECO:0000256" key="1">
    <source>
        <dbReference type="ARBA" id="ARBA00023015"/>
    </source>
</evidence>
<dbReference type="GO" id="GO:0000976">
    <property type="term" value="F:transcription cis-regulatory region binding"/>
    <property type="evidence" value="ECO:0007669"/>
    <property type="project" value="TreeGrafter"/>
</dbReference>
<accession>A0A0R1PCL9</accession>
<dbReference type="SUPFAM" id="SSF53822">
    <property type="entry name" value="Periplasmic binding protein-like I"/>
    <property type="match status" value="1"/>
</dbReference>
<dbReference type="Gene3D" id="1.10.260.40">
    <property type="entry name" value="lambda repressor-like DNA-binding domains"/>
    <property type="match status" value="1"/>
</dbReference>
<keyword evidence="1" id="KW-0805">Transcription regulation</keyword>
<name>A0A0R1PCL9_9LACO</name>
<reference evidence="5 6" key="1">
    <citation type="journal article" date="2015" name="Genome Announc.">
        <title>Expanding the biotechnology potential of lactobacilli through comparative genomics of 213 strains and associated genera.</title>
        <authorList>
            <person name="Sun Z."/>
            <person name="Harris H.M."/>
            <person name="McCann A."/>
            <person name="Guo C."/>
            <person name="Argimon S."/>
            <person name="Zhang W."/>
            <person name="Yang X."/>
            <person name="Jeffery I.B."/>
            <person name="Cooney J.C."/>
            <person name="Kagawa T.F."/>
            <person name="Liu W."/>
            <person name="Song Y."/>
            <person name="Salvetti E."/>
            <person name="Wrobel A."/>
            <person name="Rasinkangas P."/>
            <person name="Parkhill J."/>
            <person name="Rea M.C."/>
            <person name="O'Sullivan O."/>
            <person name="Ritari J."/>
            <person name="Douillard F.P."/>
            <person name="Paul Ross R."/>
            <person name="Yang R."/>
            <person name="Briner A.E."/>
            <person name="Felis G.E."/>
            <person name="de Vos W.M."/>
            <person name="Barrangou R."/>
            <person name="Klaenhammer T.R."/>
            <person name="Caufield P.W."/>
            <person name="Cui Y."/>
            <person name="Zhang H."/>
            <person name="O'Toole P.W."/>
        </authorList>
    </citation>
    <scope>NUCLEOTIDE SEQUENCE [LARGE SCALE GENOMIC DNA]</scope>
    <source>
        <strain evidence="5 6">DSM 13145</strain>
    </source>
</reference>
<organism evidence="5 6">
    <name type="scientific">Limosilactobacillus frumenti DSM 13145</name>
    <dbReference type="NCBI Taxonomy" id="1423746"/>
    <lineage>
        <taxon>Bacteria</taxon>
        <taxon>Bacillati</taxon>
        <taxon>Bacillota</taxon>
        <taxon>Bacilli</taxon>
        <taxon>Lactobacillales</taxon>
        <taxon>Lactobacillaceae</taxon>
        <taxon>Limosilactobacillus</taxon>
    </lineage>
</organism>
<dbReference type="PRINTS" id="PR00036">
    <property type="entry name" value="HTHLACI"/>
</dbReference>
<dbReference type="InterPro" id="IPR028082">
    <property type="entry name" value="Peripla_BP_I"/>
</dbReference>
<dbReference type="Pfam" id="PF00356">
    <property type="entry name" value="LacI"/>
    <property type="match status" value="1"/>
</dbReference>
<keyword evidence="6" id="KW-1185">Reference proteome</keyword>
<dbReference type="InterPro" id="IPR000843">
    <property type="entry name" value="HTH_LacI"/>
</dbReference>
<keyword evidence="3" id="KW-0804">Transcription</keyword>
<dbReference type="SUPFAM" id="SSF47413">
    <property type="entry name" value="lambda repressor-like DNA-binding domains"/>
    <property type="match status" value="1"/>
</dbReference>
<comment type="caution">
    <text evidence="5">The sequence shown here is derived from an EMBL/GenBank/DDBJ whole genome shotgun (WGS) entry which is preliminary data.</text>
</comment>
<evidence type="ECO:0000259" key="4">
    <source>
        <dbReference type="PROSITE" id="PS50932"/>
    </source>
</evidence>
<dbReference type="Proteomes" id="UP000051445">
    <property type="component" value="Unassembled WGS sequence"/>
</dbReference>
<dbReference type="InterPro" id="IPR046335">
    <property type="entry name" value="LacI/GalR-like_sensor"/>
</dbReference>